<organism evidence="4 5">
    <name type="scientific">Syphacia muris</name>
    <dbReference type="NCBI Taxonomy" id="451379"/>
    <lineage>
        <taxon>Eukaryota</taxon>
        <taxon>Metazoa</taxon>
        <taxon>Ecdysozoa</taxon>
        <taxon>Nematoda</taxon>
        <taxon>Chromadorea</taxon>
        <taxon>Rhabditida</taxon>
        <taxon>Spirurina</taxon>
        <taxon>Oxyuridomorpha</taxon>
        <taxon>Oxyuroidea</taxon>
        <taxon>Oxyuridae</taxon>
        <taxon>Syphacia</taxon>
    </lineage>
</organism>
<accession>A0A0N5AD55</accession>
<keyword evidence="4" id="KW-1185">Reference proteome</keyword>
<dbReference type="GO" id="GO:0042026">
    <property type="term" value="P:protein refolding"/>
    <property type="evidence" value="ECO:0007669"/>
    <property type="project" value="TreeGrafter"/>
</dbReference>
<evidence type="ECO:0000259" key="3">
    <source>
        <dbReference type="PROSITE" id="PS01031"/>
    </source>
</evidence>
<dbReference type="GO" id="GO:0036498">
    <property type="term" value="P:IRE1-mediated unfolded protein response"/>
    <property type="evidence" value="ECO:0007669"/>
    <property type="project" value="TreeGrafter"/>
</dbReference>
<evidence type="ECO:0000313" key="5">
    <source>
        <dbReference type="WBParaSite" id="SMUV_0000209001-mRNA-1"/>
    </source>
</evidence>
<dbReference type="AlphaFoldDB" id="A0A0N5AD55"/>
<dbReference type="Pfam" id="PF00011">
    <property type="entry name" value="HSP20"/>
    <property type="match status" value="1"/>
</dbReference>
<dbReference type="GO" id="GO:0051082">
    <property type="term" value="F:unfolded protein binding"/>
    <property type="evidence" value="ECO:0007669"/>
    <property type="project" value="TreeGrafter"/>
</dbReference>
<dbReference type="PROSITE" id="PS01031">
    <property type="entry name" value="SHSP"/>
    <property type="match status" value="1"/>
</dbReference>
<dbReference type="GO" id="GO:0005737">
    <property type="term" value="C:cytoplasm"/>
    <property type="evidence" value="ECO:0007669"/>
    <property type="project" value="TreeGrafter"/>
</dbReference>
<feature type="domain" description="SHSP" evidence="3">
    <location>
        <begin position="33"/>
        <end position="140"/>
    </location>
</feature>
<dbReference type="SUPFAM" id="SSF49764">
    <property type="entry name" value="HSP20-like chaperones"/>
    <property type="match status" value="1"/>
</dbReference>
<comment type="similarity">
    <text evidence="1 2">Belongs to the small heat shock protein (HSP20) family.</text>
</comment>
<dbReference type="STRING" id="451379.A0A0N5AD55"/>
<dbReference type="GO" id="GO:0009408">
    <property type="term" value="P:response to heat"/>
    <property type="evidence" value="ECO:0007669"/>
    <property type="project" value="TreeGrafter"/>
</dbReference>
<dbReference type="InterPro" id="IPR001436">
    <property type="entry name" value="Alpha-crystallin/sHSP_animal"/>
</dbReference>
<evidence type="ECO:0000313" key="4">
    <source>
        <dbReference type="Proteomes" id="UP000046393"/>
    </source>
</evidence>
<dbReference type="Gene3D" id="2.60.40.790">
    <property type="match status" value="1"/>
</dbReference>
<dbReference type="PANTHER" id="PTHR45640">
    <property type="entry name" value="HEAT SHOCK PROTEIN HSP-12.2-RELATED"/>
    <property type="match status" value="1"/>
</dbReference>
<dbReference type="CDD" id="cd06526">
    <property type="entry name" value="metazoan_ACD"/>
    <property type="match status" value="1"/>
</dbReference>
<dbReference type="PRINTS" id="PR00299">
    <property type="entry name" value="ACRYSTALLIN"/>
</dbReference>
<evidence type="ECO:0000256" key="1">
    <source>
        <dbReference type="PROSITE-ProRule" id="PRU00285"/>
    </source>
</evidence>
<evidence type="ECO:0000256" key="2">
    <source>
        <dbReference type="RuleBase" id="RU003616"/>
    </source>
</evidence>
<dbReference type="GO" id="GO:0005634">
    <property type="term" value="C:nucleus"/>
    <property type="evidence" value="ECO:0007669"/>
    <property type="project" value="TreeGrafter"/>
</dbReference>
<dbReference type="PANTHER" id="PTHR45640:SF29">
    <property type="entry name" value="SHSP DOMAIN-CONTAINING PROTEIN"/>
    <property type="match status" value="1"/>
</dbReference>
<dbReference type="InterPro" id="IPR002068">
    <property type="entry name" value="A-crystallin/Hsp20_dom"/>
</dbReference>
<dbReference type="InterPro" id="IPR008978">
    <property type="entry name" value="HSP20-like_chaperone"/>
</dbReference>
<sequence length="141" mass="16503">MSRRPLLTPFSPHFGISNRFFDDMDFERHFRPYWAEQPLKPMQILDDDDTFSITIDVSQFAPEELKVNIDNGQLIIEGKHDPKTDQYGQIERHFIRRLPLPKSVKPEAITSELTKEGMLTVQSPKKVPEQKTRTIPILRKD</sequence>
<dbReference type="Proteomes" id="UP000046393">
    <property type="component" value="Unplaced"/>
</dbReference>
<reference evidence="5" key="1">
    <citation type="submission" date="2017-02" db="UniProtKB">
        <authorList>
            <consortium name="WormBaseParasite"/>
        </authorList>
    </citation>
    <scope>IDENTIFICATION</scope>
</reference>
<dbReference type="WBParaSite" id="SMUV_0000209001-mRNA-1">
    <property type="protein sequence ID" value="SMUV_0000209001-mRNA-1"/>
    <property type="gene ID" value="SMUV_0000209001"/>
</dbReference>
<name>A0A0N5AD55_9BILA</name>
<protein>
    <submittedName>
        <fullName evidence="5">SHSP domain-containing protein</fullName>
    </submittedName>
</protein>
<proteinExistence type="inferred from homology"/>